<sequence>MEMEIVVPDEVPMMTLPNLAFFPQALLPLHIFEPRYREMLGDVLAANRLFAVGGLNPRKPDDFESPHRIATMGIVRACQENKDGTSNLLLQGLVRVRIENIIREEPYRTVSIRALSSEAGADEEENLKLRARLSRLLSTRQRLSGEASSELSRFLKSVHDPEIFVDLAAFSFCENPRLKQKLLETLNVHQRLALFTEDVRADIESIKLRQKLQGGLSNDHIADN</sequence>
<protein>
    <recommendedName>
        <fullName evidence="1">Lon N-terminal domain-containing protein</fullName>
    </recommendedName>
</protein>
<accession>A0A556QDL7</accession>
<reference evidence="2 3" key="1">
    <citation type="submission" date="2019-07" db="EMBL/GenBank/DDBJ databases">
        <title>Description of 53C-WASEF.</title>
        <authorList>
            <person name="Pitt A."/>
            <person name="Hahn M.W."/>
        </authorList>
    </citation>
    <scope>NUCLEOTIDE SEQUENCE [LARGE SCALE GENOMIC DNA]</scope>
    <source>
        <strain evidence="2 3">53C-WASEF</strain>
    </source>
</reference>
<dbReference type="Pfam" id="PF02190">
    <property type="entry name" value="LON_substr_bdg"/>
    <property type="match status" value="1"/>
</dbReference>
<evidence type="ECO:0000259" key="1">
    <source>
        <dbReference type="PROSITE" id="PS51787"/>
    </source>
</evidence>
<dbReference type="InterPro" id="IPR015947">
    <property type="entry name" value="PUA-like_sf"/>
</dbReference>
<dbReference type="SMART" id="SM00464">
    <property type="entry name" value="LON"/>
    <property type="match status" value="1"/>
</dbReference>
<name>A0A556QDL7_9BACT</name>
<comment type="caution">
    <text evidence="2">The sequence shown here is derived from an EMBL/GenBank/DDBJ whole genome shotgun (WGS) entry which is preliminary data.</text>
</comment>
<dbReference type="OrthoDB" id="9806457at2"/>
<proteinExistence type="predicted"/>
<evidence type="ECO:0000313" key="2">
    <source>
        <dbReference type="EMBL" id="TSJ74721.1"/>
    </source>
</evidence>
<dbReference type="RefSeq" id="WP_144354320.1">
    <property type="nucleotide sequence ID" value="NZ_CBCRVV010000028.1"/>
</dbReference>
<dbReference type="Proteomes" id="UP000315648">
    <property type="component" value="Unassembled WGS sequence"/>
</dbReference>
<dbReference type="SUPFAM" id="SSF88697">
    <property type="entry name" value="PUA domain-like"/>
    <property type="match status" value="1"/>
</dbReference>
<dbReference type="InterPro" id="IPR003111">
    <property type="entry name" value="Lon_prtase_N"/>
</dbReference>
<dbReference type="Gene3D" id="1.20.58.1480">
    <property type="match status" value="1"/>
</dbReference>
<dbReference type="Gene3D" id="2.30.130.40">
    <property type="entry name" value="LON domain-like"/>
    <property type="match status" value="1"/>
</dbReference>
<dbReference type="PANTHER" id="PTHR46732:SF8">
    <property type="entry name" value="ATP-DEPENDENT PROTEASE LA (LON) DOMAIN PROTEIN"/>
    <property type="match status" value="1"/>
</dbReference>
<dbReference type="InterPro" id="IPR046336">
    <property type="entry name" value="Lon_prtase_N_sf"/>
</dbReference>
<dbReference type="EMBL" id="VMBG01000005">
    <property type="protein sequence ID" value="TSJ74721.1"/>
    <property type="molecule type" value="Genomic_DNA"/>
</dbReference>
<keyword evidence="3" id="KW-1185">Reference proteome</keyword>
<organism evidence="2 3">
    <name type="scientific">Rariglobus hedericola</name>
    <dbReference type="NCBI Taxonomy" id="2597822"/>
    <lineage>
        <taxon>Bacteria</taxon>
        <taxon>Pseudomonadati</taxon>
        <taxon>Verrucomicrobiota</taxon>
        <taxon>Opitutia</taxon>
        <taxon>Opitutales</taxon>
        <taxon>Opitutaceae</taxon>
        <taxon>Rariglobus</taxon>
    </lineage>
</organism>
<gene>
    <name evidence="2" type="ORF">FPL22_17410</name>
</gene>
<feature type="domain" description="Lon N-terminal" evidence="1">
    <location>
        <begin position="11"/>
        <end position="203"/>
    </location>
</feature>
<dbReference type="AlphaFoldDB" id="A0A556QDL7"/>
<dbReference type="PANTHER" id="PTHR46732">
    <property type="entry name" value="ATP-DEPENDENT PROTEASE LA (LON) DOMAIN PROTEIN"/>
    <property type="match status" value="1"/>
</dbReference>
<dbReference type="PROSITE" id="PS51787">
    <property type="entry name" value="LON_N"/>
    <property type="match status" value="1"/>
</dbReference>
<evidence type="ECO:0000313" key="3">
    <source>
        <dbReference type="Proteomes" id="UP000315648"/>
    </source>
</evidence>